<evidence type="ECO:0000313" key="2">
    <source>
        <dbReference type="EMBL" id="RIA85241.1"/>
    </source>
</evidence>
<feature type="repeat" description="TPR" evidence="1">
    <location>
        <begin position="24"/>
        <end position="57"/>
    </location>
</feature>
<dbReference type="Proteomes" id="UP000265703">
    <property type="component" value="Unassembled WGS sequence"/>
</dbReference>
<comment type="caution">
    <text evidence="2">The sequence shown here is derived from an EMBL/GenBank/DDBJ whole genome shotgun (WGS) entry which is preliminary data.</text>
</comment>
<dbReference type="SUPFAM" id="SSF48452">
    <property type="entry name" value="TPR-like"/>
    <property type="match status" value="1"/>
</dbReference>
<gene>
    <name evidence="2" type="ORF">C1645_879426</name>
</gene>
<keyword evidence="1" id="KW-0802">TPR repeat</keyword>
<sequence length="95" mass="11163">MTIISKAEIYKECTCGFKEALIIKKQCYFHGHFYHFIGDYEKSFAGFNQALEISPYDGYAPRKLENFKESLEDLNRLDEALADLTWDWITGHRCK</sequence>
<evidence type="ECO:0000313" key="3">
    <source>
        <dbReference type="Proteomes" id="UP000265703"/>
    </source>
</evidence>
<dbReference type="EMBL" id="QKYT01000437">
    <property type="protein sequence ID" value="RIA85241.1"/>
    <property type="molecule type" value="Genomic_DNA"/>
</dbReference>
<organism evidence="2 3">
    <name type="scientific">Glomus cerebriforme</name>
    <dbReference type="NCBI Taxonomy" id="658196"/>
    <lineage>
        <taxon>Eukaryota</taxon>
        <taxon>Fungi</taxon>
        <taxon>Fungi incertae sedis</taxon>
        <taxon>Mucoromycota</taxon>
        <taxon>Glomeromycotina</taxon>
        <taxon>Glomeromycetes</taxon>
        <taxon>Glomerales</taxon>
        <taxon>Glomeraceae</taxon>
        <taxon>Glomus</taxon>
    </lineage>
</organism>
<name>A0A397SQW8_9GLOM</name>
<reference evidence="2 3" key="1">
    <citation type="submission" date="2018-06" db="EMBL/GenBank/DDBJ databases">
        <title>Comparative genomics reveals the genomic features of Rhizophagus irregularis, R. cerebriforme, R. diaphanum and Gigaspora rosea, and their symbiotic lifestyle signature.</title>
        <authorList>
            <person name="Morin E."/>
            <person name="San Clemente H."/>
            <person name="Chen E.C.H."/>
            <person name="De La Providencia I."/>
            <person name="Hainaut M."/>
            <person name="Kuo A."/>
            <person name="Kohler A."/>
            <person name="Murat C."/>
            <person name="Tang N."/>
            <person name="Roy S."/>
            <person name="Loubradou J."/>
            <person name="Henrissat B."/>
            <person name="Grigoriev I.V."/>
            <person name="Corradi N."/>
            <person name="Roux C."/>
            <person name="Martin F.M."/>
        </authorList>
    </citation>
    <scope>NUCLEOTIDE SEQUENCE [LARGE SCALE GENOMIC DNA]</scope>
    <source>
        <strain evidence="2 3">DAOM 227022</strain>
    </source>
</reference>
<keyword evidence="3" id="KW-1185">Reference proteome</keyword>
<dbReference type="InterPro" id="IPR019734">
    <property type="entry name" value="TPR_rpt"/>
</dbReference>
<proteinExistence type="predicted"/>
<dbReference type="Gene3D" id="1.25.40.10">
    <property type="entry name" value="Tetratricopeptide repeat domain"/>
    <property type="match status" value="1"/>
</dbReference>
<protein>
    <recommendedName>
        <fullName evidence="4">Tetratricopeptide repeat protein</fullName>
    </recommendedName>
</protein>
<dbReference type="PROSITE" id="PS50005">
    <property type="entry name" value="TPR"/>
    <property type="match status" value="1"/>
</dbReference>
<dbReference type="InterPro" id="IPR011990">
    <property type="entry name" value="TPR-like_helical_dom_sf"/>
</dbReference>
<evidence type="ECO:0008006" key="4">
    <source>
        <dbReference type="Google" id="ProtNLM"/>
    </source>
</evidence>
<accession>A0A397SQW8</accession>
<dbReference type="AlphaFoldDB" id="A0A397SQW8"/>
<evidence type="ECO:0000256" key="1">
    <source>
        <dbReference type="PROSITE-ProRule" id="PRU00339"/>
    </source>
</evidence>